<gene>
    <name evidence="2" type="ORF">SODALDRAFT_353640</name>
</gene>
<organism evidence="2 3">
    <name type="scientific">Sodiomyces alkalinus (strain CBS 110278 / VKM F-3762 / F11)</name>
    <name type="common">Alkaliphilic filamentous fungus</name>
    <dbReference type="NCBI Taxonomy" id="1314773"/>
    <lineage>
        <taxon>Eukaryota</taxon>
        <taxon>Fungi</taxon>
        <taxon>Dikarya</taxon>
        <taxon>Ascomycota</taxon>
        <taxon>Pezizomycotina</taxon>
        <taxon>Sordariomycetes</taxon>
        <taxon>Hypocreomycetidae</taxon>
        <taxon>Glomerellales</taxon>
        <taxon>Plectosphaerellaceae</taxon>
        <taxon>Sodiomyces</taxon>
    </lineage>
</organism>
<dbReference type="OrthoDB" id="5426707at2759"/>
<feature type="region of interest" description="Disordered" evidence="1">
    <location>
        <begin position="1"/>
        <end position="173"/>
    </location>
</feature>
<reference evidence="2 3" key="1">
    <citation type="journal article" date="2018" name="Mol. Ecol.">
        <title>The obligate alkalophilic soda-lake fungus Sodiomyces alkalinus has shifted to a protein diet.</title>
        <authorList>
            <person name="Grum-Grzhimaylo A.A."/>
            <person name="Falkoski D.L."/>
            <person name="van den Heuvel J."/>
            <person name="Valero-Jimenez C.A."/>
            <person name="Min B."/>
            <person name="Choi I.G."/>
            <person name="Lipzen A."/>
            <person name="Daum C.G."/>
            <person name="Aanen D.K."/>
            <person name="Tsang A."/>
            <person name="Henrissat B."/>
            <person name="Bilanenko E.N."/>
            <person name="de Vries R.P."/>
            <person name="van Kan J.A.L."/>
            <person name="Grigoriev I.V."/>
            <person name="Debets A.J.M."/>
        </authorList>
    </citation>
    <scope>NUCLEOTIDE SEQUENCE [LARGE SCALE GENOMIC DNA]</scope>
    <source>
        <strain evidence="2 3">F11</strain>
    </source>
</reference>
<feature type="compositionally biased region" description="Low complexity" evidence="1">
    <location>
        <begin position="76"/>
        <end position="85"/>
    </location>
</feature>
<feature type="compositionally biased region" description="Polar residues" evidence="1">
    <location>
        <begin position="96"/>
        <end position="110"/>
    </location>
</feature>
<dbReference type="GeneID" id="39582134"/>
<evidence type="ECO:0000313" key="3">
    <source>
        <dbReference type="Proteomes" id="UP000272025"/>
    </source>
</evidence>
<sequence>MGLFSSSQPVAAQPAQPVQPRQSRGGLFSRRRDPVQPRTTRGGLFSSSKPVHHQPRTSGGGLFSRRRKPVHHTHHTPAATTAGTTSRRHQGGGLTGTSRPATTATVGTKTKPSRGLGLFRRRERRHEPTMGEKVSGAATRAKGTVTGDPVARDMGARRMQGYEEPTVRRSPRF</sequence>
<dbReference type="EMBL" id="ML119066">
    <property type="protein sequence ID" value="ROT34637.1"/>
    <property type="molecule type" value="Genomic_DNA"/>
</dbReference>
<evidence type="ECO:0000313" key="2">
    <source>
        <dbReference type="EMBL" id="ROT34637.1"/>
    </source>
</evidence>
<proteinExistence type="predicted"/>
<accession>A0A3N2PJD3</accession>
<feature type="compositionally biased region" description="Basic residues" evidence="1">
    <location>
        <begin position="64"/>
        <end position="75"/>
    </location>
</feature>
<dbReference type="RefSeq" id="XP_028462443.1">
    <property type="nucleotide sequence ID" value="XM_028613656.1"/>
</dbReference>
<protein>
    <submittedName>
        <fullName evidence="2">Uncharacterized protein</fullName>
    </submittedName>
</protein>
<evidence type="ECO:0000256" key="1">
    <source>
        <dbReference type="SAM" id="MobiDB-lite"/>
    </source>
</evidence>
<name>A0A3N2PJD3_SODAK</name>
<dbReference type="Proteomes" id="UP000272025">
    <property type="component" value="Unassembled WGS sequence"/>
</dbReference>
<keyword evidence="3" id="KW-1185">Reference proteome</keyword>
<feature type="compositionally biased region" description="Low complexity" evidence="1">
    <location>
        <begin position="1"/>
        <end position="24"/>
    </location>
</feature>
<dbReference type="AlphaFoldDB" id="A0A3N2PJD3"/>